<dbReference type="RefSeq" id="WP_065248229.1">
    <property type="nucleotide sequence ID" value="NZ_CP012117.1"/>
</dbReference>
<evidence type="ECO:0000313" key="1">
    <source>
        <dbReference type="EMBL" id="ANP28198.1"/>
    </source>
</evidence>
<dbReference type="STRING" id="1630135.DAD186_16480"/>
<name>A0A1B0ZJY4_9MICO</name>
<proteinExistence type="predicted"/>
<dbReference type="KEGG" id="dva:DAD186_16480"/>
<organism evidence="1 2">
    <name type="scientific">Dermabacter vaginalis</name>
    <dbReference type="NCBI Taxonomy" id="1630135"/>
    <lineage>
        <taxon>Bacteria</taxon>
        <taxon>Bacillati</taxon>
        <taxon>Actinomycetota</taxon>
        <taxon>Actinomycetes</taxon>
        <taxon>Micrococcales</taxon>
        <taxon>Dermabacteraceae</taxon>
        <taxon>Dermabacter</taxon>
    </lineage>
</organism>
<dbReference type="SUPFAM" id="SSF52266">
    <property type="entry name" value="SGNH hydrolase"/>
    <property type="match status" value="1"/>
</dbReference>
<evidence type="ECO:0008006" key="3">
    <source>
        <dbReference type="Google" id="ProtNLM"/>
    </source>
</evidence>
<sequence length="299" mass="32577">MPENPPTHALARAFAALAPERPLALWGSSSMEGGLGAEHTPRPVYVHEEVANAMNPVPVTNLAYGAQFSGHTTILRGLDTPMVHIPEGYRGGRVKVRVDADVPGMWSFTCHGRLSSGVSGTLTGTPENQWFFESDGGPATSGEFTSSWKATTETWRHVVWTGKNNIVQRERVLSDVERLVAAARTPETDAIVLGQWVTKNDLDAPEKIKAIHAVNAAQRAAYGARFVDVQALLTSEEALRAEPIASLKLQDRTETRTELDQGIVPTPLRGSDGIHLSGWGNLLVSWALIEKMKELKWMA</sequence>
<dbReference type="Proteomes" id="UP000092596">
    <property type="component" value="Chromosome"/>
</dbReference>
<protein>
    <recommendedName>
        <fullName evidence="3">SGNH/GDSL hydrolase family protein</fullName>
    </recommendedName>
</protein>
<reference evidence="1 2" key="1">
    <citation type="submission" date="2015-06" db="EMBL/GenBank/DDBJ databases">
        <title>Investigation of pathophysiology for high-risk pregnancy and development of treatment modality based on it.</title>
        <authorList>
            <person name="Kim B.-C."/>
            <person name="Lim S."/>
        </authorList>
    </citation>
    <scope>NUCLEOTIDE SEQUENCE [LARGE SCALE GENOMIC DNA]</scope>
    <source>
        <strain evidence="1 2">AD1-86</strain>
    </source>
</reference>
<dbReference type="InterPro" id="IPR036514">
    <property type="entry name" value="SGNH_hydro_sf"/>
</dbReference>
<evidence type="ECO:0000313" key="2">
    <source>
        <dbReference type="Proteomes" id="UP000092596"/>
    </source>
</evidence>
<accession>A0A1B0ZJY4</accession>
<dbReference type="AlphaFoldDB" id="A0A1B0ZJY4"/>
<gene>
    <name evidence="1" type="ORF">DAD186_16480</name>
</gene>
<dbReference type="EMBL" id="CP012117">
    <property type="protein sequence ID" value="ANP28198.1"/>
    <property type="molecule type" value="Genomic_DNA"/>
</dbReference>
<dbReference type="Gene3D" id="3.40.50.1110">
    <property type="entry name" value="SGNH hydrolase"/>
    <property type="match status" value="1"/>
</dbReference>